<dbReference type="PANTHER" id="PTHR40980">
    <property type="entry name" value="PLUG DOMAIN-CONTAINING PROTEIN"/>
    <property type="match status" value="1"/>
</dbReference>
<gene>
    <name evidence="7" type="ORF">FJQ54_08160</name>
</gene>
<evidence type="ECO:0000256" key="4">
    <source>
        <dbReference type="RuleBase" id="RU003357"/>
    </source>
</evidence>
<comment type="similarity">
    <text evidence="4">Belongs to the TonB-dependent receptor family.</text>
</comment>
<dbReference type="Proteomes" id="UP000319897">
    <property type="component" value="Unassembled WGS sequence"/>
</dbReference>
<proteinExistence type="inferred from homology"/>
<dbReference type="Pfam" id="PF07715">
    <property type="entry name" value="Plug"/>
    <property type="match status" value="1"/>
</dbReference>
<dbReference type="Gene3D" id="2.40.170.20">
    <property type="entry name" value="TonB-dependent receptor, beta-barrel domain"/>
    <property type="match status" value="1"/>
</dbReference>
<dbReference type="InterPro" id="IPR010104">
    <property type="entry name" value="TonB_rcpt_bac"/>
</dbReference>
<evidence type="ECO:0000259" key="6">
    <source>
        <dbReference type="Pfam" id="PF07715"/>
    </source>
</evidence>
<keyword evidence="8" id="KW-1185">Reference proteome</keyword>
<dbReference type="OrthoDB" id="5476657at2"/>
<evidence type="ECO:0000256" key="3">
    <source>
        <dbReference type="ARBA" id="ARBA00023237"/>
    </source>
</evidence>
<dbReference type="Pfam" id="PF00593">
    <property type="entry name" value="TonB_dep_Rec_b-barrel"/>
    <property type="match status" value="1"/>
</dbReference>
<evidence type="ECO:0000256" key="2">
    <source>
        <dbReference type="ARBA" id="ARBA00023136"/>
    </source>
</evidence>
<evidence type="ECO:0000256" key="1">
    <source>
        <dbReference type="ARBA" id="ARBA00004442"/>
    </source>
</evidence>
<protein>
    <submittedName>
        <fullName evidence="7">TonB-dependent receptor</fullName>
    </submittedName>
</protein>
<comment type="subcellular location">
    <subcellularLocation>
        <location evidence="1 4">Cell outer membrane</location>
    </subcellularLocation>
</comment>
<keyword evidence="3" id="KW-0998">Cell outer membrane</keyword>
<dbReference type="InterPro" id="IPR013784">
    <property type="entry name" value="Carb-bd-like_fold"/>
</dbReference>
<dbReference type="SUPFAM" id="SSF49452">
    <property type="entry name" value="Starch-binding domain-like"/>
    <property type="match status" value="1"/>
</dbReference>
<dbReference type="GO" id="GO:0009279">
    <property type="term" value="C:cell outer membrane"/>
    <property type="evidence" value="ECO:0007669"/>
    <property type="project" value="UniProtKB-SubCell"/>
</dbReference>
<dbReference type="NCBIfam" id="TIGR01782">
    <property type="entry name" value="TonB-Xanth-Caul"/>
    <property type="match status" value="1"/>
</dbReference>
<dbReference type="CDD" id="cd01347">
    <property type="entry name" value="ligand_gated_channel"/>
    <property type="match status" value="1"/>
</dbReference>
<dbReference type="PROSITE" id="PS00018">
    <property type="entry name" value="EF_HAND_1"/>
    <property type="match status" value="1"/>
</dbReference>
<accession>A0A501XM91</accession>
<evidence type="ECO:0000313" key="8">
    <source>
        <dbReference type="Proteomes" id="UP000319897"/>
    </source>
</evidence>
<dbReference type="AlphaFoldDB" id="A0A501XM91"/>
<evidence type="ECO:0000313" key="7">
    <source>
        <dbReference type="EMBL" id="TPE61555.1"/>
    </source>
</evidence>
<keyword evidence="4" id="KW-0798">TonB box</keyword>
<dbReference type="Gene3D" id="2.170.130.10">
    <property type="entry name" value="TonB-dependent receptor, plug domain"/>
    <property type="match status" value="1"/>
</dbReference>
<dbReference type="InterPro" id="IPR012910">
    <property type="entry name" value="Plug_dom"/>
</dbReference>
<dbReference type="PANTHER" id="PTHR40980:SF4">
    <property type="entry name" value="TONB-DEPENDENT RECEPTOR-LIKE BETA-BARREL DOMAIN-CONTAINING PROTEIN"/>
    <property type="match status" value="1"/>
</dbReference>
<keyword evidence="2 4" id="KW-0472">Membrane</keyword>
<reference evidence="7 8" key="1">
    <citation type="submission" date="2019-06" db="EMBL/GenBank/DDBJ databases">
        <authorList>
            <person name="Lee I."/>
            <person name="Jang G.I."/>
            <person name="Hwang C.Y."/>
        </authorList>
    </citation>
    <scope>NUCLEOTIDE SEQUENCE [LARGE SCALE GENOMIC DNA]</scope>
    <source>
        <strain evidence="7 8">PAMC 28131</strain>
    </source>
</reference>
<dbReference type="InterPro" id="IPR037066">
    <property type="entry name" value="Plug_dom_sf"/>
</dbReference>
<feature type="domain" description="TonB-dependent receptor plug" evidence="6">
    <location>
        <begin position="137"/>
        <end position="241"/>
    </location>
</feature>
<dbReference type="SUPFAM" id="SSF56935">
    <property type="entry name" value="Porins"/>
    <property type="match status" value="1"/>
</dbReference>
<dbReference type="Pfam" id="PF13620">
    <property type="entry name" value="CarboxypepD_reg"/>
    <property type="match status" value="1"/>
</dbReference>
<comment type="caution">
    <text evidence="7">The sequence shown here is derived from an EMBL/GenBank/DDBJ whole genome shotgun (WGS) entry which is preliminary data.</text>
</comment>
<evidence type="ECO:0000259" key="5">
    <source>
        <dbReference type="Pfam" id="PF00593"/>
    </source>
</evidence>
<dbReference type="EMBL" id="VFSU01000022">
    <property type="protein sequence ID" value="TPE61555.1"/>
    <property type="molecule type" value="Genomic_DNA"/>
</dbReference>
<name>A0A501XM91_9SPHN</name>
<feature type="domain" description="TonB-dependent receptor-like beta-barrel" evidence="5">
    <location>
        <begin position="455"/>
        <end position="890"/>
    </location>
</feature>
<keyword evidence="7" id="KW-0675">Receptor</keyword>
<dbReference type="Gene3D" id="2.60.40.1120">
    <property type="entry name" value="Carboxypeptidase-like, regulatory domain"/>
    <property type="match status" value="1"/>
</dbReference>
<organism evidence="7 8">
    <name type="scientific">Sandaracinobacter neustonicus</name>
    <dbReference type="NCBI Taxonomy" id="1715348"/>
    <lineage>
        <taxon>Bacteria</taxon>
        <taxon>Pseudomonadati</taxon>
        <taxon>Pseudomonadota</taxon>
        <taxon>Alphaproteobacteria</taxon>
        <taxon>Sphingomonadales</taxon>
        <taxon>Sphingosinicellaceae</taxon>
        <taxon>Sandaracinobacter</taxon>
    </lineage>
</organism>
<dbReference type="InterPro" id="IPR036942">
    <property type="entry name" value="Beta-barrel_TonB_sf"/>
</dbReference>
<dbReference type="InterPro" id="IPR018247">
    <property type="entry name" value="EF_Hand_1_Ca_BS"/>
</dbReference>
<sequence length="927" mass="102038">MHSANADRPGYRLLRTTAVILATTVSLPSLALAGELRGTVTNPALSRPLSGARVTVDGIAQPVWTDADGRYRLTDIPAGEHELRIELPGYTPFSASIVIPETGDVTRDVEIALAGGSESEIVVLGSRASRLAALERKRSLPVIADVVAADTIGQLPDYNTAQALQRLPGISVQTDQGEPRYVVVRGVDPNLNQVTVDGNLVGIPEAEGRRVALDTIPSDLVAAIEVVKAVTPDYDANAVGGSINIVTPTAFDRTDDFLFASAKISYSDAADKFGYGGSVTYGAKFGADDQFGIVAAGSYFKRFIHSQLAGPRGWTAFGQEMAPTSFVLYDYRIMRERIGGIVNLDWRPDDDTRFYLRTIYNEYTDEEERDQFNWDLARGTQTFPAADQIAWSRGRATREFRQNNQTQKLYNISPGTELTLGNVQLDLNYTYARAQEHTPVRTDIEFRSTDTLSSTLDLTQPSPTFVTYNPAALDPAAYPLRRIRMRSEEIDEDLHAFRADLRYDIPNMEGSFLKFGGKFTDRKKHRDNRQSLETPTTAVTFAQTGAFTADIPFFDGVYDFGPGMNYQGVLDYFASRPGSLALDTAATAINDLRLDYDIHEKIYAGYGMASLQLGELTVIGGVRVEKTDGSYSAFAIRDSDGDGTLEPSDILPVQFSTNYTDVLPSLHLNYRLQQDLLVRAAWTNTIGRPNYDAQVPTFEEEDGSGTAGNPNLQPYRAMGLDLSLEYYPDADTLFSLAGFYKKIENPIFTRTIQNTSFAGVPLLTLSQPQNADSGELLGIEAAMQKRFTFLPRPLDGLGLSANVTYVDSSVDVPGRETEDLPFFRQSKWLFNAALFYEKGPFEARVAVTYRDDYLEGVGASKAGDTYVKGRTVVDARVSYRVTDRIEVFASGADLNNASVIIYQATPSQLVTDEVYSFTADFGVNIRF</sequence>
<dbReference type="GO" id="GO:0030246">
    <property type="term" value="F:carbohydrate binding"/>
    <property type="evidence" value="ECO:0007669"/>
    <property type="project" value="InterPro"/>
</dbReference>
<dbReference type="InterPro" id="IPR000531">
    <property type="entry name" value="Beta-barrel_TonB"/>
</dbReference>